<accession>A0A3P7J111</accession>
<organism evidence="2 3">
    <name type="scientific">Strongylus vulgaris</name>
    <name type="common">Blood worm</name>
    <dbReference type="NCBI Taxonomy" id="40348"/>
    <lineage>
        <taxon>Eukaryota</taxon>
        <taxon>Metazoa</taxon>
        <taxon>Ecdysozoa</taxon>
        <taxon>Nematoda</taxon>
        <taxon>Chromadorea</taxon>
        <taxon>Rhabditida</taxon>
        <taxon>Rhabditina</taxon>
        <taxon>Rhabditomorpha</taxon>
        <taxon>Strongyloidea</taxon>
        <taxon>Strongylidae</taxon>
        <taxon>Strongylus</taxon>
    </lineage>
</organism>
<evidence type="ECO:0000259" key="1">
    <source>
        <dbReference type="Pfam" id="PF24982"/>
    </source>
</evidence>
<evidence type="ECO:0000313" key="3">
    <source>
        <dbReference type="Proteomes" id="UP000270094"/>
    </source>
</evidence>
<dbReference type="InterPro" id="IPR056675">
    <property type="entry name" value="DUF7773"/>
</dbReference>
<name>A0A3P7J111_STRVU</name>
<gene>
    <name evidence="2" type="ORF">SVUK_LOCUS14148</name>
</gene>
<dbReference type="AlphaFoldDB" id="A0A3P7J111"/>
<evidence type="ECO:0000313" key="2">
    <source>
        <dbReference type="EMBL" id="VDM79150.1"/>
    </source>
</evidence>
<keyword evidence="3" id="KW-1185">Reference proteome</keyword>
<proteinExistence type="predicted"/>
<protein>
    <recommendedName>
        <fullName evidence="1">DUF7773 domain-containing protein</fullName>
    </recommendedName>
</protein>
<dbReference type="OrthoDB" id="5850587at2759"/>
<feature type="domain" description="DUF7773" evidence="1">
    <location>
        <begin position="28"/>
        <end position="121"/>
    </location>
</feature>
<dbReference type="EMBL" id="UYYB01104115">
    <property type="protein sequence ID" value="VDM79150.1"/>
    <property type="molecule type" value="Genomic_DNA"/>
</dbReference>
<sequence length="148" mass="17409">MLRIPSLYLTHCQSGPMNKQKLLKLIFQMCYSEYYAVNRSGTVRQYFDRFCVHRKHCLDRGIDESCQTLEQLDKGIQKTFFKYHHSKPSRKTLMHSRFCCCETDRCNNFDSKMAFDKFGITSTSQPLPSIFHVILTPLAYLILSFCIQ</sequence>
<dbReference type="Proteomes" id="UP000270094">
    <property type="component" value="Unassembled WGS sequence"/>
</dbReference>
<dbReference type="Pfam" id="PF24982">
    <property type="entry name" value="DUF7773"/>
    <property type="match status" value="1"/>
</dbReference>
<reference evidence="2 3" key="1">
    <citation type="submission" date="2018-11" db="EMBL/GenBank/DDBJ databases">
        <authorList>
            <consortium name="Pathogen Informatics"/>
        </authorList>
    </citation>
    <scope>NUCLEOTIDE SEQUENCE [LARGE SCALE GENOMIC DNA]</scope>
</reference>